<dbReference type="InterPro" id="IPR050300">
    <property type="entry name" value="GDXG_lipolytic_enzyme"/>
</dbReference>
<dbReference type="Pfam" id="PF20434">
    <property type="entry name" value="BD-FAE"/>
    <property type="match status" value="1"/>
</dbReference>
<dbReference type="Gene3D" id="3.40.50.1820">
    <property type="entry name" value="alpha/beta hydrolase"/>
    <property type="match status" value="1"/>
</dbReference>
<feature type="domain" description="BD-FAE-like" evidence="3">
    <location>
        <begin position="25"/>
        <end position="130"/>
    </location>
</feature>
<protein>
    <submittedName>
        <fullName evidence="4">Alpha/beta hydrolase</fullName>
    </submittedName>
</protein>
<dbReference type="EMBL" id="JAEQNC010000009">
    <property type="protein sequence ID" value="MBL0373610.1"/>
    <property type="molecule type" value="Genomic_DNA"/>
</dbReference>
<keyword evidence="5" id="KW-1185">Reference proteome</keyword>
<keyword evidence="2" id="KW-0812">Transmembrane</keyword>
<keyword evidence="2" id="KW-0472">Membrane</keyword>
<feature type="transmembrane region" description="Helical" evidence="2">
    <location>
        <begin position="56"/>
        <end position="78"/>
    </location>
</feature>
<name>A0A937CLW4_9HYPH</name>
<dbReference type="PANTHER" id="PTHR48081">
    <property type="entry name" value="AB HYDROLASE SUPERFAMILY PROTEIN C4A8.06C"/>
    <property type="match status" value="1"/>
</dbReference>
<evidence type="ECO:0000313" key="5">
    <source>
        <dbReference type="Proteomes" id="UP000633219"/>
    </source>
</evidence>
<reference evidence="4" key="1">
    <citation type="submission" date="2021-01" db="EMBL/GenBank/DDBJ databases">
        <title>Rhizobium sp. strain KVB221 16S ribosomal RNA gene Genome sequencing and assembly.</title>
        <authorList>
            <person name="Kang M."/>
        </authorList>
    </citation>
    <scope>NUCLEOTIDE SEQUENCE</scope>
    <source>
        <strain evidence="4">KVB221</strain>
    </source>
</reference>
<sequence length="253" mass="27512">MSDATRASKRHVLDIAYGADGDERLDIFFPASDGKPMPVHIFIHGGYWRANRKEDYAFVAESICAGGAIAVVIEYSLMPKVRMAHIVKQVRRAADWVSGNIAGHGGDPSRLSASGHSAGAHLASYLGARGPHETAPLKTPVRSLLLVSGLYQLEPLTKSFLQAEIGLTQQEVDRWSPYDAQPVEDIKATLVVGEDETEPFHKQAEDYATLRAARGTRARRFVLPGLNHMSIISEMGNPQTVLASLVAETIARS</sequence>
<evidence type="ECO:0000259" key="3">
    <source>
        <dbReference type="Pfam" id="PF20434"/>
    </source>
</evidence>
<dbReference type="GO" id="GO:0016787">
    <property type="term" value="F:hydrolase activity"/>
    <property type="evidence" value="ECO:0007669"/>
    <property type="project" value="UniProtKB-KW"/>
</dbReference>
<comment type="caution">
    <text evidence="4">The sequence shown here is derived from an EMBL/GenBank/DDBJ whole genome shotgun (WGS) entry which is preliminary data.</text>
</comment>
<keyword evidence="1 4" id="KW-0378">Hydrolase</keyword>
<dbReference type="InterPro" id="IPR049492">
    <property type="entry name" value="BD-FAE-like_dom"/>
</dbReference>
<evidence type="ECO:0000256" key="1">
    <source>
        <dbReference type="ARBA" id="ARBA00022801"/>
    </source>
</evidence>
<dbReference type="Proteomes" id="UP000633219">
    <property type="component" value="Unassembled WGS sequence"/>
</dbReference>
<dbReference type="AlphaFoldDB" id="A0A937CLW4"/>
<evidence type="ECO:0000256" key="2">
    <source>
        <dbReference type="SAM" id="Phobius"/>
    </source>
</evidence>
<dbReference type="PANTHER" id="PTHR48081:SF33">
    <property type="entry name" value="KYNURENINE FORMAMIDASE"/>
    <property type="match status" value="1"/>
</dbReference>
<dbReference type="InterPro" id="IPR029058">
    <property type="entry name" value="AB_hydrolase_fold"/>
</dbReference>
<keyword evidence="2" id="KW-1133">Transmembrane helix</keyword>
<dbReference type="SUPFAM" id="SSF53474">
    <property type="entry name" value="alpha/beta-Hydrolases"/>
    <property type="match status" value="1"/>
</dbReference>
<gene>
    <name evidence="4" type="ORF">JJB09_16405</name>
</gene>
<accession>A0A937CLW4</accession>
<organism evidence="4 5">
    <name type="scientific">Rhizobium setariae</name>
    <dbReference type="NCBI Taxonomy" id="2801340"/>
    <lineage>
        <taxon>Bacteria</taxon>
        <taxon>Pseudomonadati</taxon>
        <taxon>Pseudomonadota</taxon>
        <taxon>Alphaproteobacteria</taxon>
        <taxon>Hyphomicrobiales</taxon>
        <taxon>Rhizobiaceae</taxon>
        <taxon>Rhizobium/Agrobacterium group</taxon>
        <taxon>Rhizobium</taxon>
    </lineage>
</organism>
<proteinExistence type="predicted"/>
<evidence type="ECO:0000313" key="4">
    <source>
        <dbReference type="EMBL" id="MBL0373610.1"/>
    </source>
</evidence>